<evidence type="ECO:0000256" key="3">
    <source>
        <dbReference type="ARBA" id="ARBA00018572"/>
    </source>
</evidence>
<dbReference type="SMART" id="SM00326">
    <property type="entry name" value="SH3"/>
    <property type="match status" value="1"/>
</dbReference>
<evidence type="ECO:0000256" key="11">
    <source>
        <dbReference type="ARBA" id="ARBA00023006"/>
    </source>
</evidence>
<evidence type="ECO:0000256" key="12">
    <source>
        <dbReference type="ARBA" id="ARBA00030237"/>
    </source>
</evidence>
<keyword evidence="11" id="KW-0072">Autophagy</keyword>
<dbReference type="GO" id="GO:0005524">
    <property type="term" value="F:ATP binding"/>
    <property type="evidence" value="ECO:0007669"/>
    <property type="project" value="UniProtKB-KW"/>
</dbReference>
<evidence type="ECO:0000256" key="2">
    <source>
        <dbReference type="ARBA" id="ARBA00012513"/>
    </source>
</evidence>
<dbReference type="InterPro" id="IPR045269">
    <property type="entry name" value="Atg1-like"/>
</dbReference>
<evidence type="ECO:0000256" key="9">
    <source>
        <dbReference type="ARBA" id="ARBA00022777"/>
    </source>
</evidence>
<comment type="caution">
    <text evidence="16">The sequence shown here is derived from an EMBL/GenBank/DDBJ whole genome shotgun (WGS) entry which is preliminary data.</text>
</comment>
<keyword evidence="17" id="KW-1185">Reference proteome</keyword>
<dbReference type="PROSITE" id="PS50002">
    <property type="entry name" value="SH3"/>
    <property type="match status" value="1"/>
</dbReference>
<feature type="region of interest" description="Disordered" evidence="15">
    <location>
        <begin position="323"/>
        <end position="448"/>
    </location>
</feature>
<dbReference type="EMBL" id="BLJY01000014">
    <property type="protein sequence ID" value="GFF21234.1"/>
    <property type="molecule type" value="Genomic_DNA"/>
</dbReference>
<comment type="catalytic activity">
    <reaction evidence="13">
        <text>L-threonyl-[protein] + ATP = O-phospho-L-threonyl-[protein] + ADP + H(+)</text>
        <dbReference type="Rhea" id="RHEA:46608"/>
        <dbReference type="Rhea" id="RHEA-COMP:11060"/>
        <dbReference type="Rhea" id="RHEA-COMP:11605"/>
        <dbReference type="ChEBI" id="CHEBI:15378"/>
        <dbReference type="ChEBI" id="CHEBI:30013"/>
        <dbReference type="ChEBI" id="CHEBI:30616"/>
        <dbReference type="ChEBI" id="CHEBI:61977"/>
        <dbReference type="ChEBI" id="CHEBI:456216"/>
        <dbReference type="EC" id="2.7.11.1"/>
    </reaction>
</comment>
<evidence type="ECO:0000256" key="15">
    <source>
        <dbReference type="SAM" id="MobiDB-lite"/>
    </source>
</evidence>
<evidence type="ECO:0000313" key="16">
    <source>
        <dbReference type="EMBL" id="GFF21234.1"/>
    </source>
</evidence>
<evidence type="ECO:0000256" key="5">
    <source>
        <dbReference type="ARBA" id="ARBA00022443"/>
    </source>
</evidence>
<feature type="compositionally biased region" description="Basic and acidic residues" evidence="15">
    <location>
        <begin position="533"/>
        <end position="546"/>
    </location>
</feature>
<keyword evidence="8" id="KW-0547">Nucleotide-binding</keyword>
<sequence>MDQNLPDLVRNLELETHFLPDCNTETVHTYHERQPYSRDLVSRSEHWRRLRKIGGGGFGTIWLERCTKGGDHGNRLRAVKQLEMTPHSKRLDYSRELEAIAKFSQWKYERCFVKSFGWFQSPEHLFISMEYLELGDLHHYLQDKAPLPEPDARDISYQILDGLCLMHGNGFAHRDLKLKNILLKSCPPNGWGVKIGDFGISKWVEGGFGVLTTTMGTVGYMAPETLGFTERGRPYAVDIWAVGEITFQLLTKKPTFKSPGLLSKYVNNLELFPIGVLQAARISQPGVEFILSMMHPMPDKRITAQEALHHAWMDQSLSGLTSHTRDMLSHGPATSMAADSEDEELASWDTDTDPTSARTAVREEPDDTKTSTSYRRTEISSATSGSYLLSSGSTNRKKNTIPDFGSHSDRQPSFTETLATQRETPPNTSALSNTSHAPIRTPQPATSPGSKLIAVALWGYNKIEDSDLSFPKGAIITHIYPVDPGWWWGDYGDQRGLFPANYVSVIGGADAQNATAAAAAAATPKPTSGPTGNKDEYGRPPKDGHRANLKKWFLGRSRGSRS</sequence>
<dbReference type="InterPro" id="IPR036028">
    <property type="entry name" value="SH3-like_dom_sf"/>
</dbReference>
<dbReference type="InterPro" id="IPR000719">
    <property type="entry name" value="Prot_kinase_dom"/>
</dbReference>
<evidence type="ECO:0000256" key="8">
    <source>
        <dbReference type="ARBA" id="ARBA00022741"/>
    </source>
</evidence>
<dbReference type="Pfam" id="PF14604">
    <property type="entry name" value="SH3_9"/>
    <property type="match status" value="1"/>
</dbReference>
<dbReference type="PANTHER" id="PTHR24348:SF22">
    <property type="entry name" value="NON-SPECIFIC SERINE_THREONINE PROTEIN KINASE"/>
    <property type="match status" value="1"/>
</dbReference>
<feature type="compositionally biased region" description="Low complexity" evidence="15">
    <location>
        <begin position="380"/>
        <end position="394"/>
    </location>
</feature>
<keyword evidence="5" id="KW-0728">SH3 domain</keyword>
<dbReference type="InterPro" id="IPR001452">
    <property type="entry name" value="SH3_domain"/>
</dbReference>
<dbReference type="GO" id="GO:0010506">
    <property type="term" value="P:regulation of autophagy"/>
    <property type="evidence" value="ECO:0007669"/>
    <property type="project" value="InterPro"/>
</dbReference>
<dbReference type="Proteomes" id="UP000452235">
    <property type="component" value="Unassembled WGS sequence"/>
</dbReference>
<evidence type="ECO:0000313" key="17">
    <source>
        <dbReference type="Proteomes" id="UP000452235"/>
    </source>
</evidence>
<comment type="subcellular location">
    <subcellularLocation>
        <location evidence="1">Preautophagosomal structure membrane</location>
        <topology evidence="1">Peripheral membrane protein</topology>
    </subcellularLocation>
</comment>
<dbReference type="OrthoDB" id="10252171at2759"/>
<dbReference type="Gene3D" id="1.10.510.10">
    <property type="entry name" value="Transferase(Phosphotransferase) domain 1"/>
    <property type="match status" value="1"/>
</dbReference>
<dbReference type="GO" id="GO:0004674">
    <property type="term" value="F:protein serine/threonine kinase activity"/>
    <property type="evidence" value="ECO:0007669"/>
    <property type="project" value="UniProtKB-KW"/>
</dbReference>
<dbReference type="VEuPathDB" id="FungiDB:ATEG_07181"/>
<feature type="compositionally biased region" description="Basic and acidic residues" evidence="15">
    <location>
        <begin position="360"/>
        <end position="369"/>
    </location>
</feature>
<dbReference type="GO" id="GO:0005829">
    <property type="term" value="C:cytosol"/>
    <property type="evidence" value="ECO:0007669"/>
    <property type="project" value="TreeGrafter"/>
</dbReference>
<dbReference type="Pfam" id="PF00069">
    <property type="entry name" value="Pkinase"/>
    <property type="match status" value="1"/>
</dbReference>
<feature type="compositionally biased region" description="Polar residues" evidence="15">
    <location>
        <begin position="411"/>
        <end position="436"/>
    </location>
</feature>
<comment type="catalytic activity">
    <reaction evidence="14">
        <text>L-seryl-[protein] + ATP = O-phospho-L-seryl-[protein] + ADP + H(+)</text>
        <dbReference type="Rhea" id="RHEA:17989"/>
        <dbReference type="Rhea" id="RHEA-COMP:9863"/>
        <dbReference type="Rhea" id="RHEA-COMP:11604"/>
        <dbReference type="ChEBI" id="CHEBI:15378"/>
        <dbReference type="ChEBI" id="CHEBI:29999"/>
        <dbReference type="ChEBI" id="CHEBI:30616"/>
        <dbReference type="ChEBI" id="CHEBI:83421"/>
        <dbReference type="ChEBI" id="CHEBI:456216"/>
        <dbReference type="EC" id="2.7.11.1"/>
    </reaction>
</comment>
<dbReference type="InterPro" id="IPR008271">
    <property type="entry name" value="Ser/Thr_kinase_AS"/>
</dbReference>
<dbReference type="InterPro" id="IPR011009">
    <property type="entry name" value="Kinase-like_dom_sf"/>
</dbReference>
<dbReference type="PROSITE" id="PS50011">
    <property type="entry name" value="PROTEIN_KINASE_DOM"/>
    <property type="match status" value="1"/>
</dbReference>
<organism evidence="16 17">
    <name type="scientific">Aspergillus terreus</name>
    <dbReference type="NCBI Taxonomy" id="33178"/>
    <lineage>
        <taxon>Eukaryota</taxon>
        <taxon>Fungi</taxon>
        <taxon>Dikarya</taxon>
        <taxon>Ascomycota</taxon>
        <taxon>Pezizomycotina</taxon>
        <taxon>Eurotiomycetes</taxon>
        <taxon>Eurotiomycetidae</taxon>
        <taxon>Eurotiales</taxon>
        <taxon>Aspergillaceae</taxon>
        <taxon>Aspergillus</taxon>
        <taxon>Aspergillus subgen. Circumdati</taxon>
    </lineage>
</organism>
<gene>
    <name evidence="16" type="ORF">ATEIFO6365_0014016600</name>
</gene>
<reference evidence="16 17" key="1">
    <citation type="submission" date="2020-01" db="EMBL/GenBank/DDBJ databases">
        <title>Aspergillus terreus IFO 6365 whole genome shotgun sequence.</title>
        <authorList>
            <person name="Kanamasa S."/>
            <person name="Takahashi H."/>
        </authorList>
    </citation>
    <scope>NUCLEOTIDE SEQUENCE [LARGE SCALE GENOMIC DNA]</scope>
    <source>
        <strain evidence="16 17">IFO 6365</strain>
    </source>
</reference>
<dbReference type="EC" id="2.7.11.1" evidence="2"/>
<keyword evidence="10" id="KW-0067">ATP-binding</keyword>
<dbReference type="GO" id="GO:0000045">
    <property type="term" value="P:autophagosome assembly"/>
    <property type="evidence" value="ECO:0007669"/>
    <property type="project" value="TreeGrafter"/>
</dbReference>
<evidence type="ECO:0000256" key="13">
    <source>
        <dbReference type="ARBA" id="ARBA00047899"/>
    </source>
</evidence>
<dbReference type="SUPFAM" id="SSF56112">
    <property type="entry name" value="Protein kinase-like (PK-like)"/>
    <property type="match status" value="1"/>
</dbReference>
<dbReference type="GO" id="GO:0005776">
    <property type="term" value="C:autophagosome"/>
    <property type="evidence" value="ECO:0007669"/>
    <property type="project" value="TreeGrafter"/>
</dbReference>
<feature type="compositionally biased region" description="Acidic residues" evidence="15">
    <location>
        <begin position="339"/>
        <end position="352"/>
    </location>
</feature>
<dbReference type="PROSITE" id="PS00108">
    <property type="entry name" value="PROTEIN_KINASE_ST"/>
    <property type="match status" value="1"/>
</dbReference>
<dbReference type="Gene3D" id="2.30.30.40">
    <property type="entry name" value="SH3 Domains"/>
    <property type="match status" value="1"/>
</dbReference>
<name>A0A5M3Z4G9_ASPTE</name>
<keyword evidence="9" id="KW-0418">Kinase</keyword>
<dbReference type="PANTHER" id="PTHR24348">
    <property type="entry name" value="SERINE/THREONINE-PROTEIN KINASE UNC-51-RELATED"/>
    <property type="match status" value="1"/>
</dbReference>
<evidence type="ECO:0000256" key="4">
    <source>
        <dbReference type="ARBA" id="ARBA00019599"/>
    </source>
</evidence>
<keyword evidence="6" id="KW-0723">Serine/threonine-protein kinase</keyword>
<feature type="region of interest" description="Disordered" evidence="15">
    <location>
        <begin position="519"/>
        <end position="562"/>
    </location>
</feature>
<dbReference type="SMART" id="SM00220">
    <property type="entry name" value="S_TKc"/>
    <property type="match status" value="1"/>
</dbReference>
<dbReference type="SUPFAM" id="SSF50044">
    <property type="entry name" value="SH3-domain"/>
    <property type="match status" value="1"/>
</dbReference>
<accession>A0A5M3Z4G9</accession>
<protein>
    <recommendedName>
        <fullName evidence="3">Serine/threonine-protein kinase ATG1</fullName>
        <ecNumber evidence="2">2.7.11.1</ecNumber>
    </recommendedName>
    <alternativeName>
        <fullName evidence="12">Autophagy-related protein 1</fullName>
    </alternativeName>
    <alternativeName>
        <fullName evidence="4">Serine/threonine-protein kinase atg1</fullName>
    </alternativeName>
</protein>
<keyword evidence="7" id="KW-0808">Transferase</keyword>
<proteinExistence type="predicted"/>
<dbReference type="AlphaFoldDB" id="A0A5M3Z4G9"/>
<evidence type="ECO:0000256" key="1">
    <source>
        <dbReference type="ARBA" id="ARBA00004623"/>
    </source>
</evidence>
<evidence type="ECO:0000256" key="7">
    <source>
        <dbReference type="ARBA" id="ARBA00022679"/>
    </source>
</evidence>
<dbReference type="GO" id="GO:0034045">
    <property type="term" value="C:phagophore assembly site membrane"/>
    <property type="evidence" value="ECO:0007669"/>
    <property type="project" value="UniProtKB-SubCell"/>
</dbReference>
<evidence type="ECO:0000256" key="6">
    <source>
        <dbReference type="ARBA" id="ARBA00022527"/>
    </source>
</evidence>
<evidence type="ECO:0000256" key="10">
    <source>
        <dbReference type="ARBA" id="ARBA00022840"/>
    </source>
</evidence>
<evidence type="ECO:0000256" key="14">
    <source>
        <dbReference type="ARBA" id="ARBA00048679"/>
    </source>
</evidence>